<keyword evidence="2" id="KW-0889">Transcription antitermination</keyword>
<dbReference type="Proteomes" id="UP000231896">
    <property type="component" value="Chromosome"/>
</dbReference>
<feature type="domain" description="NusB/RsmB/TIM44" evidence="6">
    <location>
        <begin position="10"/>
        <end position="133"/>
    </location>
</feature>
<dbReference type="STRING" id="1408435.GCA_000685885_00602"/>
<dbReference type="AlphaFoldDB" id="A0A2K8NW27"/>
<dbReference type="RefSeq" id="WP_028124145.1">
    <property type="nucleotide sequence ID" value="NZ_CP024964.1"/>
</dbReference>
<name>A0A2K8NW27_9MOLU</name>
<dbReference type="GO" id="GO:0005829">
    <property type="term" value="C:cytosol"/>
    <property type="evidence" value="ECO:0007669"/>
    <property type="project" value="TreeGrafter"/>
</dbReference>
<gene>
    <name evidence="7" type="primary">nusB</name>
    <name evidence="7" type="ORF">EMELA_v1c04760</name>
</gene>
<evidence type="ECO:0000256" key="4">
    <source>
        <dbReference type="ARBA" id="ARBA00023015"/>
    </source>
</evidence>
<reference evidence="7 8" key="1">
    <citation type="submission" date="2017-11" db="EMBL/GenBank/DDBJ databases">
        <title>Genome sequence of Entomoplasma melaleucae M1 (ATCC 49191).</title>
        <authorList>
            <person name="Lo W.-S."/>
            <person name="Gasparich G.E."/>
            <person name="Kuo C.-H."/>
        </authorList>
    </citation>
    <scope>NUCLEOTIDE SEQUENCE [LARGE SCALE GENOMIC DNA]</scope>
    <source>
        <strain evidence="7 8">M1</strain>
    </source>
</reference>
<comment type="similarity">
    <text evidence="1">Belongs to the NusB family.</text>
</comment>
<dbReference type="SUPFAM" id="SSF48013">
    <property type="entry name" value="NusB-like"/>
    <property type="match status" value="1"/>
</dbReference>
<sequence length="134" mass="15856">MSKQKLSMTKRRTYLTQMFYRYLLMNNDTNYIKQDILDETQEKLDVETTLIANNIAEKLSDLKTEVKKHLSANWKWERIPTYIQSILIIGTYEIIFTPTPKAVTINELINLVKENEVDFDYKFVNACLDKVIKL</sequence>
<dbReference type="InterPro" id="IPR035926">
    <property type="entry name" value="NusB-like_sf"/>
</dbReference>
<evidence type="ECO:0000256" key="5">
    <source>
        <dbReference type="ARBA" id="ARBA00023163"/>
    </source>
</evidence>
<keyword evidence="3" id="KW-0694">RNA-binding</keyword>
<dbReference type="OrthoDB" id="389272at2"/>
<dbReference type="EMBL" id="CP024964">
    <property type="protein sequence ID" value="ATZ18019.1"/>
    <property type="molecule type" value="Genomic_DNA"/>
</dbReference>
<dbReference type="GO" id="GO:0003723">
    <property type="term" value="F:RNA binding"/>
    <property type="evidence" value="ECO:0007669"/>
    <property type="project" value="UniProtKB-KW"/>
</dbReference>
<dbReference type="PANTHER" id="PTHR11078:SF3">
    <property type="entry name" value="ANTITERMINATION NUSB DOMAIN-CONTAINING PROTEIN"/>
    <property type="match status" value="1"/>
</dbReference>
<dbReference type="GO" id="GO:0006353">
    <property type="term" value="P:DNA-templated transcription termination"/>
    <property type="evidence" value="ECO:0007669"/>
    <property type="project" value="InterPro"/>
</dbReference>
<evidence type="ECO:0000313" key="7">
    <source>
        <dbReference type="EMBL" id="ATZ18019.1"/>
    </source>
</evidence>
<dbReference type="PANTHER" id="PTHR11078">
    <property type="entry name" value="N UTILIZATION SUBSTANCE PROTEIN B-RELATED"/>
    <property type="match status" value="1"/>
</dbReference>
<evidence type="ECO:0000259" key="6">
    <source>
        <dbReference type="Pfam" id="PF01029"/>
    </source>
</evidence>
<dbReference type="KEGG" id="eml:EMELA_v1c04760"/>
<dbReference type="InterPro" id="IPR006027">
    <property type="entry name" value="NusB_RsmB_TIM44"/>
</dbReference>
<proteinExistence type="inferred from homology"/>
<keyword evidence="4" id="KW-0805">Transcription regulation</keyword>
<organism evidence="7 8">
    <name type="scientific">Mesoplasma melaleucae</name>
    <dbReference type="NCBI Taxonomy" id="81459"/>
    <lineage>
        <taxon>Bacteria</taxon>
        <taxon>Bacillati</taxon>
        <taxon>Mycoplasmatota</taxon>
        <taxon>Mollicutes</taxon>
        <taxon>Entomoplasmatales</taxon>
        <taxon>Entomoplasmataceae</taxon>
        <taxon>Mesoplasma</taxon>
    </lineage>
</organism>
<keyword evidence="5" id="KW-0804">Transcription</keyword>
<protein>
    <submittedName>
        <fullName evidence="7">Transcription antitermination protein NusB</fullName>
    </submittedName>
</protein>
<accession>A0A2K8NW27</accession>
<dbReference type="InterPro" id="IPR011605">
    <property type="entry name" value="NusB_fam"/>
</dbReference>
<dbReference type="GO" id="GO:0031564">
    <property type="term" value="P:transcription antitermination"/>
    <property type="evidence" value="ECO:0007669"/>
    <property type="project" value="UniProtKB-KW"/>
</dbReference>
<evidence type="ECO:0000256" key="1">
    <source>
        <dbReference type="ARBA" id="ARBA00005952"/>
    </source>
</evidence>
<evidence type="ECO:0000256" key="3">
    <source>
        <dbReference type="ARBA" id="ARBA00022884"/>
    </source>
</evidence>
<evidence type="ECO:0000256" key="2">
    <source>
        <dbReference type="ARBA" id="ARBA00022814"/>
    </source>
</evidence>
<evidence type="ECO:0000313" key="8">
    <source>
        <dbReference type="Proteomes" id="UP000231896"/>
    </source>
</evidence>
<keyword evidence="8" id="KW-1185">Reference proteome</keyword>
<dbReference type="Pfam" id="PF01029">
    <property type="entry name" value="NusB"/>
    <property type="match status" value="1"/>
</dbReference>
<dbReference type="Gene3D" id="1.10.940.10">
    <property type="entry name" value="NusB-like"/>
    <property type="match status" value="1"/>
</dbReference>